<accession>A0A2P2KV45</accession>
<evidence type="ECO:0000313" key="1">
    <source>
        <dbReference type="EMBL" id="MBX09563.1"/>
    </source>
</evidence>
<dbReference type="EMBL" id="GGEC01029079">
    <property type="protein sequence ID" value="MBX09563.1"/>
    <property type="molecule type" value="Transcribed_RNA"/>
</dbReference>
<protein>
    <submittedName>
        <fullName evidence="1">Uncharacterized protein</fullName>
    </submittedName>
</protein>
<sequence>MDWKGQRLSFLCYSECLSDKERGTPFFFLAFGISFK</sequence>
<proteinExistence type="predicted"/>
<organism evidence="1">
    <name type="scientific">Rhizophora mucronata</name>
    <name type="common">Asiatic mangrove</name>
    <dbReference type="NCBI Taxonomy" id="61149"/>
    <lineage>
        <taxon>Eukaryota</taxon>
        <taxon>Viridiplantae</taxon>
        <taxon>Streptophyta</taxon>
        <taxon>Embryophyta</taxon>
        <taxon>Tracheophyta</taxon>
        <taxon>Spermatophyta</taxon>
        <taxon>Magnoliopsida</taxon>
        <taxon>eudicotyledons</taxon>
        <taxon>Gunneridae</taxon>
        <taxon>Pentapetalae</taxon>
        <taxon>rosids</taxon>
        <taxon>fabids</taxon>
        <taxon>Malpighiales</taxon>
        <taxon>Rhizophoraceae</taxon>
        <taxon>Rhizophora</taxon>
    </lineage>
</organism>
<dbReference type="AlphaFoldDB" id="A0A2P2KV45"/>
<reference evidence="1" key="1">
    <citation type="submission" date="2018-02" db="EMBL/GenBank/DDBJ databases">
        <title>Rhizophora mucronata_Transcriptome.</title>
        <authorList>
            <person name="Meera S.P."/>
            <person name="Sreeshan A."/>
            <person name="Augustine A."/>
        </authorList>
    </citation>
    <scope>NUCLEOTIDE SEQUENCE</scope>
    <source>
        <tissue evidence="1">Leaf</tissue>
    </source>
</reference>
<name>A0A2P2KV45_RHIMU</name>